<dbReference type="InterPro" id="IPR000313">
    <property type="entry name" value="PWWP_dom"/>
</dbReference>
<evidence type="ECO:0000313" key="7">
    <source>
        <dbReference type="EMBL" id="CAF3527774.1"/>
    </source>
</evidence>
<evidence type="ECO:0000313" key="8">
    <source>
        <dbReference type="Proteomes" id="UP000663891"/>
    </source>
</evidence>
<proteinExistence type="predicted"/>
<feature type="domain" description="PWWP" evidence="3">
    <location>
        <begin position="58"/>
        <end position="126"/>
    </location>
</feature>
<dbReference type="EMBL" id="CAJNOG010000505">
    <property type="protein sequence ID" value="CAF1274755.1"/>
    <property type="molecule type" value="Genomic_DNA"/>
</dbReference>
<feature type="region of interest" description="Disordered" evidence="1">
    <location>
        <begin position="199"/>
        <end position="246"/>
    </location>
</feature>
<evidence type="ECO:0000256" key="1">
    <source>
        <dbReference type="SAM" id="MobiDB-lite"/>
    </source>
</evidence>
<dbReference type="PROSITE" id="PS50812">
    <property type="entry name" value="PWWP"/>
    <property type="match status" value="1"/>
</dbReference>
<dbReference type="EMBL" id="CAJOAZ010000006">
    <property type="protein sequence ID" value="CAF3483536.1"/>
    <property type="molecule type" value="Genomic_DNA"/>
</dbReference>
<evidence type="ECO:0000313" key="4">
    <source>
        <dbReference type="EMBL" id="CAF1103539.1"/>
    </source>
</evidence>
<feature type="transmembrane region" description="Helical" evidence="2">
    <location>
        <begin position="101"/>
        <end position="121"/>
    </location>
</feature>
<keyword evidence="2" id="KW-0472">Membrane</keyword>
<dbReference type="SMART" id="SM00293">
    <property type="entry name" value="PWWP"/>
    <property type="match status" value="1"/>
</dbReference>
<gene>
    <name evidence="5" type="ORF">JYZ213_LOCUS30896</name>
    <name evidence="7" type="ORF">OKA104_LOCUS2943</name>
    <name evidence="6" type="ORF">OXD698_LOCUS278</name>
    <name evidence="4" type="ORF">VCS650_LOCUS20235</name>
</gene>
<evidence type="ECO:0000259" key="3">
    <source>
        <dbReference type="PROSITE" id="PS50812"/>
    </source>
</evidence>
<dbReference type="Proteomes" id="UP000663881">
    <property type="component" value="Unassembled WGS sequence"/>
</dbReference>
<dbReference type="OrthoDB" id="422362at2759"/>
<dbReference type="Gene3D" id="2.30.30.140">
    <property type="match status" value="1"/>
</dbReference>
<organism evidence="4 8">
    <name type="scientific">Adineta steineri</name>
    <dbReference type="NCBI Taxonomy" id="433720"/>
    <lineage>
        <taxon>Eukaryota</taxon>
        <taxon>Metazoa</taxon>
        <taxon>Spiralia</taxon>
        <taxon>Gnathifera</taxon>
        <taxon>Rotifera</taxon>
        <taxon>Eurotatoria</taxon>
        <taxon>Bdelloidea</taxon>
        <taxon>Adinetida</taxon>
        <taxon>Adinetidae</taxon>
        <taxon>Adineta</taxon>
    </lineage>
</organism>
<sequence length="358" mass="41715">MDENLNVEEPPPPTNRRSVRSCRLSIVKPKPSIEKKIEEPIPIEDEIEQEDPPDIYQIGDIFWVRVAGNPWWPALIYGSYYEDNIHTKILKTNHRGKKRSYFLYFFGPTFEYIWTAANLLVPYSGLDEFIRHAETSVQNATTKGEQEALANRFELKVAANKRAQWDKAIEEADQAFKLTREDRIKNFDEILKKILSKAEKNKSNKRRHSSVATTGQTRKTLSPSADKTSNRSSVKRQKTKLMPTSSPPTLLHVGLPTLTKREEKRLVTDLLNHAKNEELTLNEALSFTCQLVTNIVKENSHYDMSCVQIEWFYDFLQKYPDIIFKYSHWFNEDIKPIEDDPIYFKQCQIKSLIENSKN</sequence>
<protein>
    <recommendedName>
        <fullName evidence="3">PWWP domain-containing protein</fullName>
    </recommendedName>
</protein>
<dbReference type="SUPFAM" id="SSF63748">
    <property type="entry name" value="Tudor/PWWP/MBT"/>
    <property type="match status" value="1"/>
</dbReference>
<comment type="caution">
    <text evidence="4">The sequence shown here is derived from an EMBL/GenBank/DDBJ whole genome shotgun (WGS) entry which is preliminary data.</text>
</comment>
<dbReference type="EMBL" id="CAJNON010000208">
    <property type="protein sequence ID" value="CAF1103539.1"/>
    <property type="molecule type" value="Genomic_DNA"/>
</dbReference>
<dbReference type="Proteomes" id="UP000663845">
    <property type="component" value="Unassembled WGS sequence"/>
</dbReference>
<dbReference type="EMBL" id="CAJOAY010000084">
    <property type="protein sequence ID" value="CAF3527774.1"/>
    <property type="molecule type" value="Genomic_DNA"/>
</dbReference>
<reference evidence="4" key="1">
    <citation type="submission" date="2021-02" db="EMBL/GenBank/DDBJ databases">
        <authorList>
            <person name="Nowell W R."/>
        </authorList>
    </citation>
    <scope>NUCLEOTIDE SEQUENCE</scope>
</reference>
<dbReference type="Pfam" id="PF00855">
    <property type="entry name" value="PWWP"/>
    <property type="match status" value="1"/>
</dbReference>
<dbReference type="Proteomes" id="UP000663844">
    <property type="component" value="Unassembled WGS sequence"/>
</dbReference>
<evidence type="ECO:0000256" key="2">
    <source>
        <dbReference type="SAM" id="Phobius"/>
    </source>
</evidence>
<evidence type="ECO:0000313" key="6">
    <source>
        <dbReference type="EMBL" id="CAF3483536.1"/>
    </source>
</evidence>
<feature type="compositionally biased region" description="Polar residues" evidence="1">
    <location>
        <begin position="210"/>
        <end position="232"/>
    </location>
</feature>
<dbReference type="Proteomes" id="UP000663891">
    <property type="component" value="Unassembled WGS sequence"/>
</dbReference>
<keyword evidence="2" id="KW-0812">Transmembrane</keyword>
<keyword evidence="2" id="KW-1133">Transmembrane helix</keyword>
<evidence type="ECO:0000313" key="5">
    <source>
        <dbReference type="EMBL" id="CAF1274755.1"/>
    </source>
</evidence>
<dbReference type="AlphaFoldDB" id="A0A814PEA4"/>
<name>A0A814PEA4_9BILA</name>
<accession>A0A814PEA4</accession>